<name>A0A8S9MS49_BRACR</name>
<evidence type="ECO:0000313" key="2">
    <source>
        <dbReference type="EMBL" id="KAF3486785.1"/>
    </source>
</evidence>
<evidence type="ECO:0000256" key="1">
    <source>
        <dbReference type="SAM" id="MobiDB-lite"/>
    </source>
</evidence>
<comment type="caution">
    <text evidence="2">The sequence shown here is derived from an EMBL/GenBank/DDBJ whole genome shotgun (WGS) entry which is preliminary data.</text>
</comment>
<sequence>MQINVGFKEWLGFKGKEVPFGLTKSGTMGKDNPDVYETHDQGAMSGRFPPQPKGLKSEDPTDMYRDSHGTSSQVSLF</sequence>
<organism evidence="2 3">
    <name type="scientific">Brassica cretica</name>
    <name type="common">Mustard</name>
    <dbReference type="NCBI Taxonomy" id="69181"/>
    <lineage>
        <taxon>Eukaryota</taxon>
        <taxon>Viridiplantae</taxon>
        <taxon>Streptophyta</taxon>
        <taxon>Embryophyta</taxon>
        <taxon>Tracheophyta</taxon>
        <taxon>Spermatophyta</taxon>
        <taxon>Magnoliopsida</taxon>
        <taxon>eudicotyledons</taxon>
        <taxon>Gunneridae</taxon>
        <taxon>Pentapetalae</taxon>
        <taxon>rosids</taxon>
        <taxon>malvids</taxon>
        <taxon>Brassicales</taxon>
        <taxon>Brassicaceae</taxon>
        <taxon>Brassiceae</taxon>
        <taxon>Brassica</taxon>
    </lineage>
</organism>
<feature type="region of interest" description="Disordered" evidence="1">
    <location>
        <begin position="22"/>
        <end position="77"/>
    </location>
</feature>
<protein>
    <submittedName>
        <fullName evidence="2">Uncharacterized protein</fullName>
    </submittedName>
</protein>
<feature type="compositionally biased region" description="Basic and acidic residues" evidence="1">
    <location>
        <begin position="31"/>
        <end position="40"/>
    </location>
</feature>
<dbReference type="Proteomes" id="UP000712600">
    <property type="component" value="Unassembled WGS sequence"/>
</dbReference>
<evidence type="ECO:0000313" key="3">
    <source>
        <dbReference type="Proteomes" id="UP000712600"/>
    </source>
</evidence>
<feature type="compositionally biased region" description="Basic and acidic residues" evidence="1">
    <location>
        <begin position="55"/>
        <end position="68"/>
    </location>
</feature>
<gene>
    <name evidence="2" type="ORF">F2Q69_00053805</name>
</gene>
<reference evidence="2" key="1">
    <citation type="submission" date="2019-12" db="EMBL/GenBank/DDBJ databases">
        <title>Genome sequencing and annotation of Brassica cretica.</title>
        <authorList>
            <person name="Studholme D.J."/>
            <person name="Sarris P."/>
        </authorList>
    </citation>
    <scope>NUCLEOTIDE SEQUENCE</scope>
    <source>
        <strain evidence="2">PFS-109/04</strain>
        <tissue evidence="2">Leaf</tissue>
    </source>
</reference>
<dbReference type="EMBL" id="QGKX02002183">
    <property type="protein sequence ID" value="KAF3486785.1"/>
    <property type="molecule type" value="Genomic_DNA"/>
</dbReference>
<accession>A0A8S9MS49</accession>
<dbReference type="AlphaFoldDB" id="A0A8S9MS49"/>
<proteinExistence type="predicted"/>